<evidence type="ECO:0000313" key="3">
    <source>
        <dbReference type="Proteomes" id="UP000550729"/>
    </source>
</evidence>
<dbReference type="InterPro" id="IPR011009">
    <property type="entry name" value="Kinase-like_dom_sf"/>
</dbReference>
<dbReference type="EMBL" id="JABBNB010000003">
    <property type="protein sequence ID" value="NMO00342.1"/>
    <property type="molecule type" value="Genomic_DNA"/>
</dbReference>
<evidence type="ECO:0000259" key="1">
    <source>
        <dbReference type="PROSITE" id="PS50011"/>
    </source>
</evidence>
<dbReference type="RefSeq" id="WP_170192848.1">
    <property type="nucleotide sequence ID" value="NZ_JABBNB010000003.1"/>
</dbReference>
<dbReference type="SUPFAM" id="SSF56112">
    <property type="entry name" value="Protein kinase-like (PK-like)"/>
    <property type="match status" value="1"/>
</dbReference>
<comment type="caution">
    <text evidence="2">The sequence shown here is derived from an EMBL/GenBank/DDBJ whole genome shotgun (WGS) entry which is preliminary data.</text>
</comment>
<organism evidence="2 3">
    <name type="scientific">Gordonia asplenii</name>
    <dbReference type="NCBI Taxonomy" id="2725283"/>
    <lineage>
        <taxon>Bacteria</taxon>
        <taxon>Bacillati</taxon>
        <taxon>Actinomycetota</taxon>
        <taxon>Actinomycetes</taxon>
        <taxon>Mycobacteriales</taxon>
        <taxon>Gordoniaceae</taxon>
        <taxon>Gordonia</taxon>
    </lineage>
</organism>
<dbReference type="AlphaFoldDB" id="A0A848KQ31"/>
<dbReference type="GO" id="GO:0005524">
    <property type="term" value="F:ATP binding"/>
    <property type="evidence" value="ECO:0007669"/>
    <property type="project" value="InterPro"/>
</dbReference>
<proteinExistence type="predicted"/>
<dbReference type="Gene3D" id="1.10.510.10">
    <property type="entry name" value="Transferase(Phosphotransferase) domain 1"/>
    <property type="match status" value="1"/>
</dbReference>
<dbReference type="Proteomes" id="UP000550729">
    <property type="component" value="Unassembled WGS sequence"/>
</dbReference>
<keyword evidence="3" id="KW-1185">Reference proteome</keyword>
<gene>
    <name evidence="2" type="ORF">HH308_03835</name>
</gene>
<sequence length="346" mass="38342">MNETTQAFETIETATRPTDLFGTAVDAGARTEARREYHRLIALVHPDVVNRRDCGRATVVIGKLIRLYRQWEETGATSGTTLVGDRHLYTFGGTGIVGSVADVYRGSSDDGEGVVVKIPRKPSSNALMDAERDALIDIQASGGDGNDWLRHYFPRFVDRIGHQDPTTRERRSINVLNDIGTSFVTLADVRAAYPDGLDPRDYAWMHRRLLRALAAAHRAGWAHTALTADNVLIEPERHGVVVAGWSYATRIGDVPPLAALAERPPEAASMQPVTAGWDVYMAHGLMLDTLRSQTPKRLRSFADGCRQKNPQHRPDAVDLLSEFDDLLENLYGRRRFRQFAMPASAG</sequence>
<evidence type="ECO:0000313" key="2">
    <source>
        <dbReference type="EMBL" id="NMO00342.1"/>
    </source>
</evidence>
<reference evidence="2 3" key="1">
    <citation type="submission" date="2020-04" db="EMBL/GenBank/DDBJ databases">
        <title>Gordonia sp. nov. TBRC 11910.</title>
        <authorList>
            <person name="Suriyachadkun C."/>
        </authorList>
    </citation>
    <scope>NUCLEOTIDE SEQUENCE [LARGE SCALE GENOMIC DNA]</scope>
    <source>
        <strain evidence="2 3">TBRC 11910</strain>
    </source>
</reference>
<dbReference type="PROSITE" id="PS50011">
    <property type="entry name" value="PROTEIN_KINASE_DOM"/>
    <property type="match status" value="1"/>
</dbReference>
<dbReference type="InterPro" id="IPR000719">
    <property type="entry name" value="Prot_kinase_dom"/>
</dbReference>
<accession>A0A848KQ31</accession>
<dbReference type="SMART" id="SM00220">
    <property type="entry name" value="S_TKc"/>
    <property type="match status" value="1"/>
</dbReference>
<protein>
    <recommendedName>
        <fullName evidence="1">Protein kinase domain-containing protein</fullName>
    </recommendedName>
</protein>
<dbReference type="GO" id="GO:0004672">
    <property type="term" value="F:protein kinase activity"/>
    <property type="evidence" value="ECO:0007669"/>
    <property type="project" value="InterPro"/>
</dbReference>
<feature type="domain" description="Protein kinase" evidence="1">
    <location>
        <begin position="86"/>
        <end position="346"/>
    </location>
</feature>
<name>A0A848KQ31_9ACTN</name>